<reference evidence="1 2" key="1">
    <citation type="submission" date="2018-12" db="EMBL/GenBank/DDBJ databases">
        <authorList>
            <consortium name="Pathogen Informatics"/>
        </authorList>
    </citation>
    <scope>NUCLEOTIDE SEQUENCE [LARGE SCALE GENOMIC DNA]</scope>
    <source>
        <strain evidence="1 2">NCTC9419</strain>
    </source>
</reference>
<organism evidence="1 2">
    <name type="scientific">Serratia rubidaea</name>
    <name type="common">Serratia marinorubra</name>
    <dbReference type="NCBI Taxonomy" id="61652"/>
    <lineage>
        <taxon>Bacteria</taxon>
        <taxon>Pseudomonadati</taxon>
        <taxon>Pseudomonadota</taxon>
        <taxon>Gammaproteobacteria</taxon>
        <taxon>Enterobacterales</taxon>
        <taxon>Yersiniaceae</taxon>
        <taxon>Serratia</taxon>
    </lineage>
</organism>
<name>A0A447QNP5_SERRU</name>
<evidence type="ECO:0000313" key="1">
    <source>
        <dbReference type="EMBL" id="VEA71705.1"/>
    </source>
</evidence>
<protein>
    <recommendedName>
        <fullName evidence="3">Aldo-keto reductase</fullName>
    </recommendedName>
</protein>
<proteinExistence type="predicted"/>
<gene>
    <name evidence="1" type="ORF">NCTC9419_03274</name>
</gene>
<sequence length="40" mass="4114">MAAASLALSAQELAAIEAVFPQQAAAGARYGQESMGYVNR</sequence>
<dbReference type="Proteomes" id="UP000271603">
    <property type="component" value="Chromosome"/>
</dbReference>
<evidence type="ECO:0000313" key="2">
    <source>
        <dbReference type="Proteomes" id="UP000271603"/>
    </source>
</evidence>
<dbReference type="AlphaFoldDB" id="A0A447QNP5"/>
<evidence type="ECO:0008006" key="3">
    <source>
        <dbReference type="Google" id="ProtNLM"/>
    </source>
</evidence>
<dbReference type="EMBL" id="LR134155">
    <property type="protein sequence ID" value="VEA71705.1"/>
    <property type="molecule type" value="Genomic_DNA"/>
</dbReference>
<accession>A0A447QNP5</accession>